<gene>
    <name evidence="1" type="ORF">CACET_c31990</name>
</gene>
<proteinExistence type="predicted"/>
<keyword evidence="2" id="KW-1185">Reference proteome</keyword>
<name>A0A0D8I735_9CLOT</name>
<dbReference type="RefSeq" id="WP_044825832.1">
    <property type="nucleotide sequence ID" value="NZ_CP009687.1"/>
</dbReference>
<evidence type="ECO:0000313" key="1">
    <source>
        <dbReference type="EMBL" id="AKL96643.1"/>
    </source>
</evidence>
<organism evidence="1 2">
    <name type="scientific">Clostridium aceticum</name>
    <dbReference type="NCBI Taxonomy" id="84022"/>
    <lineage>
        <taxon>Bacteria</taxon>
        <taxon>Bacillati</taxon>
        <taxon>Bacillota</taxon>
        <taxon>Clostridia</taxon>
        <taxon>Eubacteriales</taxon>
        <taxon>Clostridiaceae</taxon>
        <taxon>Clostridium</taxon>
    </lineage>
</organism>
<accession>A0A0D8I735</accession>
<protein>
    <submittedName>
        <fullName evidence="1">Uncharacterized protein</fullName>
    </submittedName>
</protein>
<dbReference type="Proteomes" id="UP000035704">
    <property type="component" value="Chromosome"/>
</dbReference>
<dbReference type="PATRIC" id="fig|84022.5.peg.1318"/>
<sequence>MDKLIIGEFKGCGACDLCKENQDCRKMDEEVEITFKKSQKSDNWGKAVTVFSKGEIVTGRAVIKENRVYCASAKSNIFGGYEDFVSLENVEIKRLG</sequence>
<dbReference type="AlphaFoldDB" id="A0A0D8I735"/>
<reference evidence="1 2" key="1">
    <citation type="submission" date="2014-10" db="EMBL/GenBank/DDBJ databases">
        <title>Genome sequence of Clostridium aceticum DSM 1496.</title>
        <authorList>
            <person name="Poehlein A."/>
            <person name="Schiel-Bengelsdorf B."/>
            <person name="Gottschalk G."/>
            <person name="Duerre P."/>
            <person name="Daniel R."/>
        </authorList>
    </citation>
    <scope>NUCLEOTIDE SEQUENCE [LARGE SCALE GENOMIC DNA]</scope>
    <source>
        <strain evidence="1 2">DSM 1496</strain>
    </source>
</reference>
<dbReference type="STRING" id="84022.CACET_c31990"/>
<evidence type="ECO:0000313" key="2">
    <source>
        <dbReference type="Proteomes" id="UP000035704"/>
    </source>
</evidence>
<dbReference type="OrthoDB" id="9926672at2"/>
<dbReference type="KEGG" id="cace:CACET_c31990"/>
<dbReference type="EMBL" id="CP009687">
    <property type="protein sequence ID" value="AKL96643.1"/>
    <property type="molecule type" value="Genomic_DNA"/>
</dbReference>